<dbReference type="SMART" id="SM00862">
    <property type="entry name" value="Trans_reg_C"/>
    <property type="match status" value="1"/>
</dbReference>
<dbReference type="AlphaFoldDB" id="A0A975IV58"/>
<dbReference type="GO" id="GO:0006355">
    <property type="term" value="P:regulation of DNA-templated transcription"/>
    <property type="evidence" value="ECO:0007669"/>
    <property type="project" value="InterPro"/>
</dbReference>
<evidence type="ECO:0000313" key="4">
    <source>
        <dbReference type="EMBL" id="QUD88652.1"/>
    </source>
</evidence>
<dbReference type="GO" id="GO:0000160">
    <property type="term" value="P:phosphorelay signal transduction system"/>
    <property type="evidence" value="ECO:0007669"/>
    <property type="project" value="InterPro"/>
</dbReference>
<dbReference type="Gene3D" id="3.40.50.300">
    <property type="entry name" value="P-loop containing nucleotide triphosphate hydrolases"/>
    <property type="match status" value="1"/>
</dbReference>
<dbReference type="InterPro" id="IPR016032">
    <property type="entry name" value="Sig_transdc_resp-reg_C-effctor"/>
</dbReference>
<dbReference type="PROSITE" id="PS51755">
    <property type="entry name" value="OMPR_PHOB"/>
    <property type="match status" value="1"/>
</dbReference>
<sequence>MDILLLLASRPGELVTKDEIQQRLWPGIFVDEASVRVHMSSLRKALSADGLDHIHTVAGRGYIFVSPVTWSAEPEPASAPQAHPHLPSRLERLIGRATVVDGVAAQILERRFVTIVGPGGIGKTSVALEVAGRLADEFADGVRFVDLATLEDPETAPGALAIALGLPVLSELSPGALAKPLAGKRLLIVLDNCERLAEAAATVAEAMLRATSGICVLATSREALRAEGEWLHRLPPLATPASTEMTPSAALRYSAVELFVDRVDAAVGGYRLSPEDCTYVVEICRRLDGLPLAIELAATTVAALGVRGVAEGLDDRLALLTGGRRTAQSRHQTLRAAHDWSYDLLSPPEQRVLNSLSVVAGGFDLALACAVADDPATPPDKVRSLVGALSGKSLIAVESGGRSVRYRLLESTKVYAIEKLQVSGHWARAARNYAEATLASFLGAADEWARLGSDAWLALHASRLEDARAVLEWAFSEAGDRSLARKLTAELSAIWLHMGLVRECLSWCRRAMTSGPQGAAPDASEMKIQHAYGIAHSFTHGTDQVTRSNIAATIDIAQSLGNHDYAIRGLWALASSELNEGELELALVHAAQLRDAADGAAAAAERLVGERIYGSVLHLLGRHAEARIALERARDAYGVPGQRASATRFQFDQLVLAQGFLAMIAWIEGDETGARLAAEAAVAEAVSVDHAGSLGFALDTAITLAILRGDLADAERASTRLGQMGANVGFEVWMIRGEILRAIIQVRSGDLSAGLPRLQASLAPPRRRMASYRAPLFLAELAQAEAAAGLPEKALATIDDAIDWFRGADAFWCAPECYRVKAAVLRTQGGPNATREAEALLSRAFGLAQSQGAVGWQQRISTAAV</sequence>
<dbReference type="GO" id="GO:0003677">
    <property type="term" value="F:DNA binding"/>
    <property type="evidence" value="ECO:0007669"/>
    <property type="project" value="UniProtKB-UniRule"/>
</dbReference>
<dbReference type="KEGG" id="caul:KCG34_01830"/>
<name>A0A975IV58_9CAUL</name>
<keyword evidence="5" id="KW-1185">Reference proteome</keyword>
<feature type="domain" description="OmpR/PhoB-type" evidence="3">
    <location>
        <begin position="1"/>
        <end position="66"/>
    </location>
</feature>
<accession>A0A975IV58</accession>
<dbReference type="InterPro" id="IPR001867">
    <property type="entry name" value="OmpR/PhoB-type_DNA-bd"/>
</dbReference>
<dbReference type="Proteomes" id="UP000676409">
    <property type="component" value="Chromosome"/>
</dbReference>
<feature type="DNA-binding region" description="OmpR/PhoB-type" evidence="2">
    <location>
        <begin position="1"/>
        <end position="66"/>
    </location>
</feature>
<dbReference type="RefSeq" id="WP_211938702.1">
    <property type="nucleotide sequence ID" value="NZ_CP073078.1"/>
</dbReference>
<keyword evidence="1 2" id="KW-0238">DNA-binding</keyword>
<dbReference type="SUPFAM" id="SSF52540">
    <property type="entry name" value="P-loop containing nucleoside triphosphate hydrolases"/>
    <property type="match status" value="1"/>
</dbReference>
<evidence type="ECO:0000256" key="1">
    <source>
        <dbReference type="ARBA" id="ARBA00023125"/>
    </source>
</evidence>
<evidence type="ECO:0000259" key="3">
    <source>
        <dbReference type="PROSITE" id="PS51755"/>
    </source>
</evidence>
<evidence type="ECO:0000313" key="5">
    <source>
        <dbReference type="Proteomes" id="UP000676409"/>
    </source>
</evidence>
<reference evidence="4" key="1">
    <citation type="submission" date="2021-04" db="EMBL/GenBank/DDBJ databases">
        <title>The complete genome sequence of Caulobacter sp. S6.</title>
        <authorList>
            <person name="Tang Y."/>
            <person name="Ouyang W."/>
            <person name="Liu Q."/>
            <person name="Huang B."/>
            <person name="Guo Z."/>
            <person name="Lei P."/>
        </authorList>
    </citation>
    <scope>NUCLEOTIDE SEQUENCE</scope>
    <source>
        <strain evidence="4">S6</strain>
    </source>
</reference>
<gene>
    <name evidence="4" type="ORF">KCG34_01830</name>
</gene>
<dbReference type="InterPro" id="IPR027417">
    <property type="entry name" value="P-loop_NTPase"/>
</dbReference>
<dbReference type="PRINTS" id="PR00364">
    <property type="entry name" value="DISEASERSIST"/>
</dbReference>
<proteinExistence type="predicted"/>
<protein>
    <submittedName>
        <fullName evidence="4">Winged helix-turn-helix domain-containing protein</fullName>
    </submittedName>
</protein>
<dbReference type="Gene3D" id="1.10.10.10">
    <property type="entry name" value="Winged helix-like DNA-binding domain superfamily/Winged helix DNA-binding domain"/>
    <property type="match status" value="1"/>
</dbReference>
<dbReference type="PANTHER" id="PTHR47691:SF3">
    <property type="entry name" value="HTH-TYPE TRANSCRIPTIONAL REGULATOR RV0890C-RELATED"/>
    <property type="match status" value="1"/>
</dbReference>
<dbReference type="InterPro" id="IPR036388">
    <property type="entry name" value="WH-like_DNA-bd_sf"/>
</dbReference>
<dbReference type="CDD" id="cd00383">
    <property type="entry name" value="trans_reg_C"/>
    <property type="match status" value="1"/>
</dbReference>
<dbReference type="PANTHER" id="PTHR47691">
    <property type="entry name" value="REGULATOR-RELATED"/>
    <property type="match status" value="1"/>
</dbReference>
<organism evidence="4 5">
    <name type="scientific">Phenylobacterium montanum</name>
    <dbReference type="NCBI Taxonomy" id="2823693"/>
    <lineage>
        <taxon>Bacteria</taxon>
        <taxon>Pseudomonadati</taxon>
        <taxon>Pseudomonadota</taxon>
        <taxon>Alphaproteobacteria</taxon>
        <taxon>Caulobacterales</taxon>
        <taxon>Caulobacteraceae</taxon>
        <taxon>Phenylobacterium</taxon>
    </lineage>
</organism>
<dbReference type="EMBL" id="CP073078">
    <property type="protein sequence ID" value="QUD88652.1"/>
    <property type="molecule type" value="Genomic_DNA"/>
</dbReference>
<dbReference type="Pfam" id="PF00486">
    <property type="entry name" value="Trans_reg_C"/>
    <property type="match status" value="1"/>
</dbReference>
<evidence type="ECO:0000256" key="2">
    <source>
        <dbReference type="PROSITE-ProRule" id="PRU01091"/>
    </source>
</evidence>
<dbReference type="SUPFAM" id="SSF46894">
    <property type="entry name" value="C-terminal effector domain of the bipartite response regulators"/>
    <property type="match status" value="1"/>
</dbReference>